<gene>
    <name evidence="2" type="ORF">FHK87_10970</name>
</gene>
<accession>A0A504JDX4</accession>
<keyword evidence="1" id="KW-1133">Transmembrane helix</keyword>
<reference evidence="2 3" key="1">
    <citation type="submission" date="2019-06" db="EMBL/GenBank/DDBJ databases">
        <authorList>
            <person name="Meng X."/>
        </authorList>
    </citation>
    <scope>NUCLEOTIDE SEQUENCE [LARGE SCALE GENOMIC DNA]</scope>
    <source>
        <strain evidence="2 3">M625</strain>
    </source>
</reference>
<feature type="transmembrane region" description="Helical" evidence="1">
    <location>
        <begin position="80"/>
        <end position="100"/>
    </location>
</feature>
<feature type="transmembrane region" description="Helical" evidence="1">
    <location>
        <begin position="213"/>
        <end position="232"/>
    </location>
</feature>
<evidence type="ECO:0000256" key="1">
    <source>
        <dbReference type="SAM" id="Phobius"/>
    </source>
</evidence>
<protein>
    <submittedName>
        <fullName evidence="2">Uncharacterized protein</fullName>
    </submittedName>
</protein>
<feature type="transmembrane region" description="Helical" evidence="1">
    <location>
        <begin position="55"/>
        <end position="73"/>
    </location>
</feature>
<keyword evidence="3" id="KW-1185">Reference proteome</keyword>
<evidence type="ECO:0000313" key="3">
    <source>
        <dbReference type="Proteomes" id="UP000315540"/>
    </source>
</evidence>
<organism evidence="2 3">
    <name type="scientific">Aquimarina algicola</name>
    <dbReference type="NCBI Taxonomy" id="2589995"/>
    <lineage>
        <taxon>Bacteria</taxon>
        <taxon>Pseudomonadati</taxon>
        <taxon>Bacteroidota</taxon>
        <taxon>Flavobacteriia</taxon>
        <taxon>Flavobacteriales</taxon>
        <taxon>Flavobacteriaceae</taxon>
        <taxon>Aquimarina</taxon>
    </lineage>
</organism>
<sequence length="235" mass="27832">MILIILAALCGLYFYVVTMVDKQPYKDNIEKMYNYTDIKIWEFVKQPTLRSTPNLKKYCLIVAVCCLISWYSIQLFPENLSNYLFDFIANLFGLSVLIVISVEWVQFHKRSFLAHLKNPVMLALLLFPTICYLLRFLLNENNLYESIMNGLHPMINNYSLFWVQLFWILIISLLIYIGFWIIALPVYFFIFLLISLIRKGIDAFIIKYKERKYLDALVRLGMIVIPLIGYYFSFS</sequence>
<name>A0A504JDX4_9FLAO</name>
<dbReference type="AlphaFoldDB" id="A0A504JDX4"/>
<evidence type="ECO:0000313" key="2">
    <source>
        <dbReference type="EMBL" id="TPN85803.1"/>
    </source>
</evidence>
<dbReference type="RefSeq" id="WP_140592777.1">
    <property type="nucleotide sequence ID" value="NZ_VFWZ01000003.1"/>
</dbReference>
<keyword evidence="1" id="KW-0472">Membrane</keyword>
<comment type="caution">
    <text evidence="2">The sequence shown here is derived from an EMBL/GenBank/DDBJ whole genome shotgun (WGS) entry which is preliminary data.</text>
</comment>
<dbReference type="EMBL" id="VFWZ01000003">
    <property type="protein sequence ID" value="TPN85803.1"/>
    <property type="molecule type" value="Genomic_DNA"/>
</dbReference>
<feature type="transmembrane region" description="Helical" evidence="1">
    <location>
        <begin position="120"/>
        <end position="138"/>
    </location>
</feature>
<feature type="transmembrane region" description="Helical" evidence="1">
    <location>
        <begin position="159"/>
        <end position="181"/>
    </location>
</feature>
<dbReference type="Proteomes" id="UP000315540">
    <property type="component" value="Unassembled WGS sequence"/>
</dbReference>
<keyword evidence="1" id="KW-0812">Transmembrane</keyword>
<proteinExistence type="predicted"/>